<sequence>MVTYSTSMAPWCPACRQFSETWSKLADWSRDLDISVGVVDVTENPDGEFRQYKSGRKEDELMSFVDDKKWQEVEPVSWYLSPGSYQMGAVGFFFKLAMKIRSLYTMMTEEYGIPEWGCYVIFAIATIMTGLILGLVIVFLCDFVFPSRPSPPSNYMYEKRKGETNKADDDDQDIIDDTKDSHQNNIPPKEVSEESKQSKEEDIPKVVDSPKSQTRKRNVRKAD</sequence>
<evidence type="ECO:0000256" key="3">
    <source>
        <dbReference type="ARBA" id="ARBA00022729"/>
    </source>
</evidence>
<dbReference type="PANTHER" id="PTHR46107">
    <property type="entry name" value="DUMPY: SHORTER THAN WILD-TYPE"/>
    <property type="match status" value="1"/>
</dbReference>
<keyword evidence="6 10" id="KW-1133">Transmembrane helix</keyword>
<comment type="subcellular location">
    <subcellularLocation>
        <location evidence="1">Endoplasmic reticulum membrane</location>
        <topology evidence="1">Single-pass membrane protein</topology>
    </subcellularLocation>
</comment>
<keyword evidence="12" id="KW-1185">Reference proteome</keyword>
<organism evidence="11 12">
    <name type="scientific">Mytilus galloprovincialis</name>
    <name type="common">Mediterranean mussel</name>
    <dbReference type="NCBI Taxonomy" id="29158"/>
    <lineage>
        <taxon>Eukaryota</taxon>
        <taxon>Metazoa</taxon>
        <taxon>Spiralia</taxon>
        <taxon>Lophotrochozoa</taxon>
        <taxon>Mollusca</taxon>
        <taxon>Bivalvia</taxon>
        <taxon>Autobranchia</taxon>
        <taxon>Pteriomorphia</taxon>
        <taxon>Mytilida</taxon>
        <taxon>Mytiloidea</taxon>
        <taxon>Mytilidae</taxon>
        <taxon>Mytilinae</taxon>
        <taxon>Mytilus</taxon>
    </lineage>
</organism>
<name>A0A3L5TPW7_MYTGA</name>
<dbReference type="Gene3D" id="3.40.30.10">
    <property type="entry name" value="Glutaredoxin"/>
    <property type="match status" value="1"/>
</dbReference>
<dbReference type="InterPro" id="IPR036249">
    <property type="entry name" value="Thioredoxin-like_sf"/>
</dbReference>
<feature type="compositionally biased region" description="Basic residues" evidence="9">
    <location>
        <begin position="213"/>
        <end position="223"/>
    </location>
</feature>
<dbReference type="EMBL" id="KV593527">
    <property type="protein sequence ID" value="OPL21252.1"/>
    <property type="molecule type" value="Genomic_DNA"/>
</dbReference>
<gene>
    <name evidence="11" type="ORF">AM593_01725</name>
</gene>
<evidence type="ECO:0000256" key="10">
    <source>
        <dbReference type="SAM" id="Phobius"/>
    </source>
</evidence>
<comment type="caution">
    <text evidence="11">The sequence shown here is derived from an EMBL/GenBank/DDBJ whole genome shotgun (WGS) entry which is preliminary data.</text>
</comment>
<keyword evidence="5" id="KW-0249">Electron transport</keyword>
<feature type="compositionally biased region" description="Basic and acidic residues" evidence="9">
    <location>
        <begin position="190"/>
        <end position="205"/>
    </location>
</feature>
<evidence type="ECO:0000256" key="6">
    <source>
        <dbReference type="ARBA" id="ARBA00022989"/>
    </source>
</evidence>
<dbReference type="GO" id="GO:0005789">
    <property type="term" value="C:endoplasmic reticulum membrane"/>
    <property type="evidence" value="ECO:0007669"/>
    <property type="project" value="UniProtKB-SubCell"/>
</dbReference>
<evidence type="ECO:0000256" key="8">
    <source>
        <dbReference type="ARBA" id="ARBA00023284"/>
    </source>
</evidence>
<keyword evidence="3" id="KW-0732">Signal</keyword>
<dbReference type="Proteomes" id="UP000266721">
    <property type="component" value="Unassembled WGS sequence"/>
</dbReference>
<feature type="region of interest" description="Disordered" evidence="9">
    <location>
        <begin position="154"/>
        <end position="223"/>
    </location>
</feature>
<dbReference type="InterPro" id="IPR052454">
    <property type="entry name" value="TMX_domain-containing"/>
</dbReference>
<keyword evidence="2" id="KW-0813">Transport</keyword>
<feature type="transmembrane region" description="Helical" evidence="10">
    <location>
        <begin position="118"/>
        <end position="140"/>
    </location>
</feature>
<keyword evidence="8" id="KW-0676">Redox-active center</keyword>
<feature type="transmembrane region" description="Helical" evidence="10">
    <location>
        <begin position="76"/>
        <end position="97"/>
    </location>
</feature>
<evidence type="ECO:0000256" key="9">
    <source>
        <dbReference type="SAM" id="MobiDB-lite"/>
    </source>
</evidence>
<evidence type="ECO:0000313" key="12">
    <source>
        <dbReference type="Proteomes" id="UP000266721"/>
    </source>
</evidence>
<reference evidence="11 12" key="1">
    <citation type="journal article" date="2016" name="PLoS ONE">
        <title>A First Insight into the Genome of the Filter-Feeder Mussel Mytilus galloprovincialis.</title>
        <authorList>
            <person name="Murgarella M."/>
            <person name="Puiu D."/>
            <person name="Novoa B."/>
            <person name="Figueras A."/>
            <person name="Posada D."/>
            <person name="Canchaya C."/>
        </authorList>
    </citation>
    <scope>NUCLEOTIDE SEQUENCE [LARGE SCALE GENOMIC DNA]</scope>
    <source>
        <tissue evidence="11">Muscle</tissue>
    </source>
</reference>
<keyword evidence="4" id="KW-0256">Endoplasmic reticulum</keyword>
<keyword evidence="7" id="KW-1015">Disulfide bond</keyword>
<dbReference type="AlphaFoldDB" id="A0A3L5TPW7"/>
<evidence type="ECO:0000256" key="5">
    <source>
        <dbReference type="ARBA" id="ARBA00022982"/>
    </source>
</evidence>
<dbReference type="SMR" id="A0A3L5TPW7"/>
<keyword evidence="10" id="KW-0472">Membrane</keyword>
<dbReference type="SUPFAM" id="SSF52833">
    <property type="entry name" value="Thioredoxin-like"/>
    <property type="match status" value="1"/>
</dbReference>
<protein>
    <recommendedName>
        <fullName evidence="13">Thioredoxin domain-containing protein</fullName>
    </recommendedName>
</protein>
<proteinExistence type="predicted"/>
<accession>A0A3L5TPW7</accession>
<evidence type="ECO:0000313" key="11">
    <source>
        <dbReference type="EMBL" id="OPL21252.1"/>
    </source>
</evidence>
<dbReference type="GO" id="GO:0015036">
    <property type="term" value="F:disulfide oxidoreductase activity"/>
    <property type="evidence" value="ECO:0007669"/>
    <property type="project" value="TreeGrafter"/>
</dbReference>
<evidence type="ECO:0000256" key="4">
    <source>
        <dbReference type="ARBA" id="ARBA00022824"/>
    </source>
</evidence>
<feature type="non-terminal residue" evidence="11">
    <location>
        <position position="1"/>
    </location>
</feature>
<evidence type="ECO:0000256" key="7">
    <source>
        <dbReference type="ARBA" id="ARBA00023157"/>
    </source>
</evidence>
<evidence type="ECO:0008006" key="13">
    <source>
        <dbReference type="Google" id="ProtNLM"/>
    </source>
</evidence>
<evidence type="ECO:0000256" key="1">
    <source>
        <dbReference type="ARBA" id="ARBA00004389"/>
    </source>
</evidence>
<feature type="compositionally biased region" description="Basic and acidic residues" evidence="9">
    <location>
        <begin position="157"/>
        <end position="167"/>
    </location>
</feature>
<evidence type="ECO:0000256" key="2">
    <source>
        <dbReference type="ARBA" id="ARBA00022448"/>
    </source>
</evidence>
<keyword evidence="10" id="KW-0812">Transmembrane</keyword>
<dbReference type="PANTHER" id="PTHR46107:SF3">
    <property type="entry name" value="THIOREDOXIN DOMAIN-CONTAINING PROTEIN"/>
    <property type="match status" value="1"/>
</dbReference>